<comment type="subcellular location">
    <subcellularLocation>
        <location evidence="1">Cell membrane</location>
        <topology evidence="1">Multi-pass membrane protein</topology>
    </subcellularLocation>
</comment>
<feature type="transmembrane region" description="Helical" evidence="6">
    <location>
        <begin position="157"/>
        <end position="179"/>
    </location>
</feature>
<evidence type="ECO:0000256" key="1">
    <source>
        <dbReference type="ARBA" id="ARBA00004651"/>
    </source>
</evidence>
<keyword evidence="8" id="KW-1185">Reference proteome</keyword>
<keyword evidence="4 6" id="KW-1133">Transmembrane helix</keyword>
<feature type="transmembrane region" description="Helical" evidence="6">
    <location>
        <begin position="223"/>
        <end position="246"/>
    </location>
</feature>
<dbReference type="InterPro" id="IPR050833">
    <property type="entry name" value="Poly_Biosynth_Transport"/>
</dbReference>
<name>A0ABS6UYQ8_9PSEU</name>
<evidence type="ECO:0000256" key="4">
    <source>
        <dbReference type="ARBA" id="ARBA00022989"/>
    </source>
</evidence>
<dbReference type="Proteomes" id="UP000694287">
    <property type="component" value="Unassembled WGS sequence"/>
</dbReference>
<reference evidence="7 8" key="1">
    <citation type="submission" date="2020-11" db="EMBL/GenBank/DDBJ databases">
        <title>Pseudonocardia abyssalis sp. nov. and Pseudonocardia oceani sp. nov., description and phylogenomic analysis of two novel actinomycetes isolated from the deep Southern Ocean.</title>
        <authorList>
            <person name="Parra J."/>
        </authorList>
    </citation>
    <scope>NUCLEOTIDE SEQUENCE [LARGE SCALE GENOMIC DNA]</scope>
    <source>
        <strain evidence="7 8">KRD-168</strain>
    </source>
</reference>
<evidence type="ECO:0008006" key="9">
    <source>
        <dbReference type="Google" id="ProtNLM"/>
    </source>
</evidence>
<dbReference type="PANTHER" id="PTHR30250:SF11">
    <property type="entry name" value="O-ANTIGEN TRANSPORTER-RELATED"/>
    <property type="match status" value="1"/>
</dbReference>
<keyword evidence="2" id="KW-1003">Cell membrane</keyword>
<evidence type="ECO:0000256" key="2">
    <source>
        <dbReference type="ARBA" id="ARBA00022475"/>
    </source>
</evidence>
<proteinExistence type="predicted"/>
<feature type="transmembrane region" description="Helical" evidence="6">
    <location>
        <begin position="185"/>
        <end position="202"/>
    </location>
</feature>
<evidence type="ECO:0000256" key="6">
    <source>
        <dbReference type="SAM" id="Phobius"/>
    </source>
</evidence>
<feature type="transmembrane region" description="Helical" evidence="6">
    <location>
        <begin position="302"/>
        <end position="320"/>
    </location>
</feature>
<sequence length="425" mass="42769">MPDAVAHARPVRIGLHLALGLCLVGAAGYGFIAIVGRVFDSPPDVAVLGALTSLYLLVNVLGPGAFAAVEQETSRAVSAAGASGLSAWPVARRAAVLTAGLLIGLVLLAAAAWPLGLGRVLDQRLGLLLALVVASTGFGLMYWVRGVHSGQQRLGRYAASLYLEGAARLLPCGVLFALAVGSPEAYGLAFAAGSGVAGLALMSGLKLRTGPVGVAPSGMGRSLGMLVTAALCMQLVANLGPVVVTYRSSDDLVAAAVFGLAFVLARVPLFLYSPVQALLVPALTRAVTAGELDAARRLVGRALGAVIAVGAVGVAAAAALGPAAVELLFNAAQRPGPGTLALLGLATVAMMVALTLQSALIALGEQRTVTLAWTAGVVVFVPLLFLPLPPVEAALAAQLAGPLIVVGLATAGVRRSLHRRQYPGP</sequence>
<dbReference type="EMBL" id="JADQDK010000001">
    <property type="protein sequence ID" value="MBW0137126.1"/>
    <property type="molecule type" value="Genomic_DNA"/>
</dbReference>
<feature type="transmembrane region" description="Helical" evidence="6">
    <location>
        <begin position="340"/>
        <end position="363"/>
    </location>
</feature>
<feature type="transmembrane region" description="Helical" evidence="6">
    <location>
        <begin position="125"/>
        <end position="145"/>
    </location>
</feature>
<evidence type="ECO:0000313" key="7">
    <source>
        <dbReference type="EMBL" id="MBW0137126.1"/>
    </source>
</evidence>
<protein>
    <recommendedName>
        <fullName evidence="9">O-antigen/teichoic acid export membrane protein</fullName>
    </recommendedName>
</protein>
<organism evidence="7 8">
    <name type="scientific">Pseudonocardia abyssalis</name>
    <dbReference type="NCBI Taxonomy" id="2792008"/>
    <lineage>
        <taxon>Bacteria</taxon>
        <taxon>Bacillati</taxon>
        <taxon>Actinomycetota</taxon>
        <taxon>Actinomycetes</taxon>
        <taxon>Pseudonocardiales</taxon>
        <taxon>Pseudonocardiaceae</taxon>
        <taxon>Pseudonocardia</taxon>
    </lineage>
</organism>
<keyword evidence="3 6" id="KW-0812">Transmembrane</keyword>
<comment type="caution">
    <text evidence="7">The sequence shown here is derived from an EMBL/GenBank/DDBJ whole genome shotgun (WGS) entry which is preliminary data.</text>
</comment>
<gene>
    <name evidence="7" type="ORF">I4I81_23095</name>
</gene>
<keyword evidence="5 6" id="KW-0472">Membrane</keyword>
<dbReference type="PANTHER" id="PTHR30250">
    <property type="entry name" value="PST FAMILY PREDICTED COLANIC ACID TRANSPORTER"/>
    <property type="match status" value="1"/>
</dbReference>
<dbReference type="RefSeq" id="WP_218601971.1">
    <property type="nucleotide sequence ID" value="NZ_JADQDJ010000042.1"/>
</dbReference>
<evidence type="ECO:0000256" key="5">
    <source>
        <dbReference type="ARBA" id="ARBA00023136"/>
    </source>
</evidence>
<feature type="transmembrane region" description="Helical" evidence="6">
    <location>
        <begin position="394"/>
        <end position="413"/>
    </location>
</feature>
<feature type="transmembrane region" description="Helical" evidence="6">
    <location>
        <begin position="90"/>
        <end position="113"/>
    </location>
</feature>
<evidence type="ECO:0000313" key="8">
    <source>
        <dbReference type="Proteomes" id="UP000694287"/>
    </source>
</evidence>
<feature type="transmembrane region" description="Helical" evidence="6">
    <location>
        <begin position="45"/>
        <end position="69"/>
    </location>
</feature>
<feature type="transmembrane region" description="Helical" evidence="6">
    <location>
        <begin position="252"/>
        <end position="272"/>
    </location>
</feature>
<feature type="transmembrane region" description="Helical" evidence="6">
    <location>
        <begin position="370"/>
        <end position="388"/>
    </location>
</feature>
<accession>A0ABS6UYQ8</accession>
<evidence type="ECO:0000256" key="3">
    <source>
        <dbReference type="ARBA" id="ARBA00022692"/>
    </source>
</evidence>
<feature type="transmembrane region" description="Helical" evidence="6">
    <location>
        <begin position="17"/>
        <end position="39"/>
    </location>
</feature>